<proteinExistence type="predicted"/>
<organism evidence="7 8">
    <name type="scientific">Zymoseptoria tritici (strain CBS 115943 / IPO323)</name>
    <name type="common">Speckled leaf blotch fungus</name>
    <name type="synonym">Septoria tritici</name>
    <dbReference type="NCBI Taxonomy" id="336722"/>
    <lineage>
        <taxon>Eukaryota</taxon>
        <taxon>Fungi</taxon>
        <taxon>Dikarya</taxon>
        <taxon>Ascomycota</taxon>
        <taxon>Pezizomycotina</taxon>
        <taxon>Dothideomycetes</taxon>
        <taxon>Dothideomycetidae</taxon>
        <taxon>Mycosphaerellales</taxon>
        <taxon>Mycosphaerellaceae</taxon>
        <taxon>Zymoseptoria</taxon>
    </lineage>
</organism>
<feature type="domain" description="WW" evidence="6">
    <location>
        <begin position="45"/>
        <end position="78"/>
    </location>
</feature>
<feature type="region of interest" description="Disordered" evidence="5">
    <location>
        <begin position="1"/>
        <end position="92"/>
    </location>
</feature>
<dbReference type="GO" id="GO:0035329">
    <property type="term" value="P:hippo signaling"/>
    <property type="evidence" value="ECO:0007669"/>
    <property type="project" value="TreeGrafter"/>
</dbReference>
<protein>
    <recommendedName>
        <fullName evidence="6">WW domain-containing protein</fullName>
    </recommendedName>
</protein>
<keyword evidence="3" id="KW-0963">Cytoplasm</keyword>
<dbReference type="InterPro" id="IPR001202">
    <property type="entry name" value="WW_dom"/>
</dbReference>
<dbReference type="AlphaFoldDB" id="F9XLC6"/>
<dbReference type="InParanoid" id="F9XLC6"/>
<dbReference type="InterPro" id="IPR036020">
    <property type="entry name" value="WW_dom_sf"/>
</dbReference>
<feature type="compositionally biased region" description="Polar residues" evidence="5">
    <location>
        <begin position="24"/>
        <end position="45"/>
    </location>
</feature>
<evidence type="ECO:0000256" key="3">
    <source>
        <dbReference type="ARBA" id="ARBA00022490"/>
    </source>
</evidence>
<evidence type="ECO:0000256" key="1">
    <source>
        <dbReference type="ARBA" id="ARBA00004123"/>
    </source>
</evidence>
<dbReference type="InterPro" id="IPR051583">
    <property type="entry name" value="YAP1"/>
</dbReference>
<dbReference type="GO" id="GO:0005634">
    <property type="term" value="C:nucleus"/>
    <property type="evidence" value="ECO:0007669"/>
    <property type="project" value="UniProtKB-SubCell"/>
</dbReference>
<dbReference type="OMA" id="KSYFVDH"/>
<evidence type="ECO:0000259" key="6">
    <source>
        <dbReference type="PROSITE" id="PS50020"/>
    </source>
</evidence>
<keyword evidence="4" id="KW-0539">Nucleus</keyword>
<dbReference type="CDD" id="cd00201">
    <property type="entry name" value="WW"/>
    <property type="match status" value="2"/>
</dbReference>
<evidence type="ECO:0000313" key="7">
    <source>
        <dbReference type="EMBL" id="EGP84163.1"/>
    </source>
</evidence>
<evidence type="ECO:0000256" key="2">
    <source>
        <dbReference type="ARBA" id="ARBA00004496"/>
    </source>
</evidence>
<comment type="subcellular location">
    <subcellularLocation>
        <location evidence="2">Cytoplasm</location>
    </subcellularLocation>
    <subcellularLocation>
        <location evidence="1">Nucleus</location>
    </subcellularLocation>
</comment>
<dbReference type="KEGG" id="ztr:MYCGRDRAFT_49175"/>
<dbReference type="PANTHER" id="PTHR17616:SF8">
    <property type="entry name" value="TRANSCRIPTIONAL COACTIVATOR YORKIE"/>
    <property type="match status" value="1"/>
</dbReference>
<sequence length="123" mass="13329">MADKSQNPVDRSHRPASDNLPVSDGSQPVATTTSSSTVDPPATQSPLPPHWEELSNSEGRTYYANHATRTTSWQRPGPSPDSGLPNPMGELPAGWEILRNAQGVAYFADHNTHTATWDDPRAL</sequence>
<dbReference type="GeneID" id="13398734"/>
<dbReference type="PANTHER" id="PTHR17616">
    <property type="entry name" value="YES-ASSOCIATED PROTEIN YAP1 FAMILY MEMBER"/>
    <property type="match status" value="1"/>
</dbReference>
<keyword evidence="8" id="KW-1185">Reference proteome</keyword>
<evidence type="ECO:0000313" key="8">
    <source>
        <dbReference type="Proteomes" id="UP000008062"/>
    </source>
</evidence>
<dbReference type="PROSITE" id="PS01159">
    <property type="entry name" value="WW_DOMAIN_1"/>
    <property type="match status" value="1"/>
</dbReference>
<dbReference type="SMART" id="SM00456">
    <property type="entry name" value="WW"/>
    <property type="match status" value="2"/>
</dbReference>
<dbReference type="eggNOG" id="KOG0940">
    <property type="taxonomic scope" value="Eukaryota"/>
</dbReference>
<dbReference type="HOGENOM" id="CLU_2017021_0_0_1"/>
<evidence type="ECO:0000256" key="4">
    <source>
        <dbReference type="ARBA" id="ARBA00023242"/>
    </source>
</evidence>
<name>F9XLC6_ZYMTI</name>
<dbReference type="Gene3D" id="2.20.70.10">
    <property type="match status" value="2"/>
</dbReference>
<dbReference type="SUPFAM" id="SSF51045">
    <property type="entry name" value="WW domain"/>
    <property type="match status" value="2"/>
</dbReference>
<dbReference type="OrthoDB" id="3938324at2759"/>
<evidence type="ECO:0000256" key="5">
    <source>
        <dbReference type="SAM" id="MobiDB-lite"/>
    </source>
</evidence>
<dbReference type="PROSITE" id="PS50020">
    <property type="entry name" value="WW_DOMAIN_2"/>
    <property type="match status" value="2"/>
</dbReference>
<dbReference type="GO" id="GO:0045944">
    <property type="term" value="P:positive regulation of transcription by RNA polymerase II"/>
    <property type="evidence" value="ECO:0007669"/>
    <property type="project" value="TreeGrafter"/>
</dbReference>
<dbReference type="Pfam" id="PF00397">
    <property type="entry name" value="WW"/>
    <property type="match status" value="2"/>
</dbReference>
<accession>F9XLC6</accession>
<reference evidence="7 8" key="1">
    <citation type="journal article" date="2011" name="PLoS Genet.">
        <title>Finished genome of the fungal wheat pathogen Mycosphaerella graminicola reveals dispensome structure, chromosome plasticity, and stealth pathogenesis.</title>
        <authorList>
            <person name="Goodwin S.B."/>
            <person name="Ben M'barek S."/>
            <person name="Dhillon B."/>
            <person name="Wittenberg A.H.J."/>
            <person name="Crane C.F."/>
            <person name="Hane J.K."/>
            <person name="Foster A.J."/>
            <person name="Van der Lee T.A.J."/>
            <person name="Grimwood J."/>
            <person name="Aerts A."/>
            <person name="Antoniw J."/>
            <person name="Bailey A."/>
            <person name="Bluhm B."/>
            <person name="Bowler J."/>
            <person name="Bristow J."/>
            <person name="van der Burgt A."/>
            <person name="Canto-Canche B."/>
            <person name="Churchill A.C.L."/>
            <person name="Conde-Ferraez L."/>
            <person name="Cools H.J."/>
            <person name="Coutinho P.M."/>
            <person name="Csukai M."/>
            <person name="Dehal P."/>
            <person name="De Wit P."/>
            <person name="Donzelli B."/>
            <person name="van de Geest H.C."/>
            <person name="van Ham R.C.H.J."/>
            <person name="Hammond-Kosack K.E."/>
            <person name="Henrissat B."/>
            <person name="Kilian A."/>
            <person name="Kobayashi A.K."/>
            <person name="Koopmann E."/>
            <person name="Kourmpetis Y."/>
            <person name="Kuzniar A."/>
            <person name="Lindquist E."/>
            <person name="Lombard V."/>
            <person name="Maliepaard C."/>
            <person name="Martins N."/>
            <person name="Mehrabi R."/>
            <person name="Nap J.P.H."/>
            <person name="Ponomarenko A."/>
            <person name="Rudd J.J."/>
            <person name="Salamov A."/>
            <person name="Schmutz J."/>
            <person name="Schouten H.J."/>
            <person name="Shapiro H."/>
            <person name="Stergiopoulos I."/>
            <person name="Torriani S.F.F."/>
            <person name="Tu H."/>
            <person name="de Vries R.P."/>
            <person name="Waalwijk C."/>
            <person name="Ware S.B."/>
            <person name="Wiebenga A."/>
            <person name="Zwiers L.-H."/>
            <person name="Oliver R.P."/>
            <person name="Grigoriev I.V."/>
            <person name="Kema G.H.J."/>
        </authorList>
    </citation>
    <scope>NUCLEOTIDE SEQUENCE [LARGE SCALE GENOMIC DNA]</scope>
    <source>
        <strain evidence="8">CBS 115943 / IPO323</strain>
    </source>
</reference>
<dbReference type="GO" id="GO:0003713">
    <property type="term" value="F:transcription coactivator activity"/>
    <property type="evidence" value="ECO:0007669"/>
    <property type="project" value="TreeGrafter"/>
</dbReference>
<gene>
    <name evidence="7" type="ORF">MYCGRDRAFT_49175</name>
</gene>
<dbReference type="STRING" id="336722.F9XLC6"/>
<dbReference type="EMBL" id="CM001205">
    <property type="protein sequence ID" value="EGP84163.1"/>
    <property type="molecule type" value="Genomic_DNA"/>
</dbReference>
<dbReference type="GO" id="GO:0005737">
    <property type="term" value="C:cytoplasm"/>
    <property type="evidence" value="ECO:0007669"/>
    <property type="project" value="UniProtKB-SubCell"/>
</dbReference>
<dbReference type="RefSeq" id="XP_003849187.1">
    <property type="nucleotide sequence ID" value="XM_003849139.1"/>
</dbReference>
<feature type="domain" description="WW" evidence="6">
    <location>
        <begin position="89"/>
        <end position="122"/>
    </location>
</feature>
<dbReference type="Proteomes" id="UP000008062">
    <property type="component" value="Chromosome 10"/>
</dbReference>